<feature type="domain" description="Transketolase-like C-terminal" evidence="12">
    <location>
        <begin position="721"/>
        <end position="854"/>
    </location>
</feature>
<evidence type="ECO:0000256" key="6">
    <source>
        <dbReference type="ARBA" id="ARBA00023052"/>
    </source>
</evidence>
<dbReference type="Pfam" id="PF17831">
    <property type="entry name" value="PDH_E1_M"/>
    <property type="match status" value="1"/>
</dbReference>
<evidence type="ECO:0000256" key="9">
    <source>
        <dbReference type="PIRNR" id="PIRNR000156"/>
    </source>
</evidence>
<keyword evidence="6 9" id="KW-0786">Thiamine pyrophosphate</keyword>
<evidence type="ECO:0000313" key="13">
    <source>
        <dbReference type="EMBL" id="MFN2975633.1"/>
    </source>
</evidence>
<evidence type="ECO:0000256" key="7">
    <source>
        <dbReference type="ARBA" id="ARBA00023317"/>
    </source>
</evidence>
<comment type="caution">
    <text evidence="13">The sequence shown here is derived from an EMBL/GenBank/DDBJ whole genome shotgun (WGS) entry which is preliminary data.</text>
</comment>
<keyword evidence="14" id="KW-1185">Reference proteome</keyword>
<dbReference type="EC" id="1.2.4.1" evidence="3 9"/>
<dbReference type="InterPro" id="IPR051157">
    <property type="entry name" value="PDH/Transketolase"/>
</dbReference>
<evidence type="ECO:0000256" key="3">
    <source>
        <dbReference type="ARBA" id="ARBA00012281"/>
    </source>
</evidence>
<dbReference type="Pfam" id="PF22613">
    <property type="entry name" value="Transketolase_C_1"/>
    <property type="match status" value="1"/>
</dbReference>
<name>A0ABW9KJZ0_9BACT</name>
<dbReference type="Pfam" id="PF00456">
    <property type="entry name" value="Transketolase_N"/>
    <property type="match status" value="1"/>
</dbReference>
<evidence type="ECO:0000256" key="4">
    <source>
        <dbReference type="ARBA" id="ARBA00017172"/>
    </source>
</evidence>
<feature type="domain" description="Transketolase N-terminal" evidence="10">
    <location>
        <begin position="108"/>
        <end position="309"/>
    </location>
</feature>
<dbReference type="InterPro" id="IPR035807">
    <property type="entry name" value="PDC_E1_N"/>
</dbReference>
<gene>
    <name evidence="13" type="primary">aceE</name>
    <name evidence="13" type="ORF">ACK2TP_07645</name>
</gene>
<sequence length="896" mass="100488">MATQLAQPAANLDLQQEIQEWIEAFDEMIVAEGPQQGAELMTALRQRAREAGVQAENELATPYRNTIPKHDEVPYPGDRDLERRVEALIRWNAMAMVHGQNKKDAGIGGHISTYSSLATLLEVGFNHFFRAKYTTPEGDQPGDMIYFQGHASPGIYGRAFLEGRLTIDHLINFRHELRDKPGLSSYPHPWLMPEFWRFPTVSMGIGPLNAIYQARFMRYLENRKLIPATDRKVWAFVGDGETDEVDTLGAISLATRENLDNLIFVVNCNLQRLDGPVRGNKRIIDELEGHFRGCGWNVIKVIWGSDWDALFERDHTGLLLKRMEECVDGDFQAYKAKGGAYLRQHFFGKYPELLELVKDYTDEQLGKLHRGGHDPLKIYNAYKRATEHKGGPTVILAKTVKGYGFGSTEARNAAHNEKKLSDEGVTQFVQRFNIPVPEEEAKNGKPWKPEESAPELQYLQARRAELGGYLPARVEKPFEFKAPELDFFKEWLGGSKGRAVSTTMVFVAILRTLLKDPKIGKLLVPIVPDEGRTFGLESAIKQVGIYASEGQKYTPHDSDMLLSYREEKDGQILEEGITEAGSMASFTAAGCAYVNYNVPTVPFYMYYSMFGFQRIGDMVWAFADARGKGFLMGGTAGRTTMLGEGLQHQDGHSHVIASTVPTCLSYDPAFAFEMSVIIQDGLRRMYAENEQVFYYITMYNEDYAQPEMPQGDKVREGIVRGLYKFKAAAKGNATVQLFGSGPILNEVLKAQQILSEKYNVEADVWSVTSYVELRRDALATERWNRLHPAEPEKKPYLLEALGDANGPVIAASDYMKVMPDGLSPWLGQRLVTLGTDGFGRSDNREYLRRHFEVDANAIVAATLSKLVREGSVKAKAAQKAFAELGIDTESGDPSRK</sequence>
<feature type="domain" description="Pyruvate dehydrogenase E1 component middle" evidence="11">
    <location>
        <begin position="488"/>
        <end position="706"/>
    </location>
</feature>
<dbReference type="CDD" id="cd02017">
    <property type="entry name" value="TPP_E1_EcPDC_like"/>
    <property type="match status" value="1"/>
</dbReference>
<evidence type="ECO:0000259" key="11">
    <source>
        <dbReference type="Pfam" id="PF17831"/>
    </source>
</evidence>
<proteinExistence type="predicted"/>
<dbReference type="InterPro" id="IPR055152">
    <property type="entry name" value="Transketolase-like_C_2"/>
</dbReference>
<evidence type="ECO:0000256" key="5">
    <source>
        <dbReference type="ARBA" id="ARBA00023002"/>
    </source>
</evidence>
<protein>
    <recommendedName>
        <fullName evidence="4 9">Pyruvate dehydrogenase E1 component</fullName>
        <ecNumber evidence="3 9">1.2.4.1</ecNumber>
    </recommendedName>
</protein>
<comment type="cofactor">
    <cofactor evidence="1 9">
        <name>thiamine diphosphate</name>
        <dbReference type="ChEBI" id="CHEBI:58937"/>
    </cofactor>
</comment>
<dbReference type="SUPFAM" id="SSF52518">
    <property type="entry name" value="Thiamin diphosphate-binding fold (THDP-binding)"/>
    <property type="match status" value="2"/>
</dbReference>
<dbReference type="InterPro" id="IPR009014">
    <property type="entry name" value="Transketo_C/PFOR_II"/>
</dbReference>
<dbReference type="GO" id="GO:0004739">
    <property type="term" value="F:pyruvate dehydrogenase (acetyl-transferring) activity"/>
    <property type="evidence" value="ECO:0007669"/>
    <property type="project" value="UniProtKB-EC"/>
</dbReference>
<keyword evidence="5 9" id="KW-0560">Oxidoreductase</keyword>
<evidence type="ECO:0000313" key="14">
    <source>
        <dbReference type="Proteomes" id="UP001634747"/>
    </source>
</evidence>
<reference evidence="13 14" key="1">
    <citation type="submission" date="2024-12" db="EMBL/GenBank/DDBJ databases">
        <authorList>
            <person name="Lee Y."/>
        </authorList>
    </citation>
    <scope>NUCLEOTIDE SEQUENCE [LARGE SCALE GENOMIC DNA]</scope>
    <source>
        <strain evidence="13 14">03SUJ4</strain>
    </source>
</reference>
<evidence type="ECO:0000259" key="10">
    <source>
        <dbReference type="Pfam" id="PF00456"/>
    </source>
</evidence>
<dbReference type="PANTHER" id="PTHR43825:SF3">
    <property type="entry name" value="PYRUVATE DEHYDROGENASE E1 COMPONENT"/>
    <property type="match status" value="1"/>
</dbReference>
<dbReference type="PANTHER" id="PTHR43825">
    <property type="entry name" value="PYRUVATE DEHYDROGENASE E1 COMPONENT"/>
    <property type="match status" value="1"/>
</dbReference>
<dbReference type="SUPFAM" id="SSF52922">
    <property type="entry name" value="TK C-terminal domain-like"/>
    <property type="match status" value="1"/>
</dbReference>
<dbReference type="Gene3D" id="3.40.50.920">
    <property type="match status" value="1"/>
</dbReference>
<comment type="catalytic activity">
    <reaction evidence="8 9">
        <text>N(6)-[(R)-lipoyl]-L-lysyl-[protein] + pyruvate + H(+) = N(6)-[(R)-S(8)-acetyldihydrolipoyl]-L-lysyl-[protein] + CO2</text>
        <dbReference type="Rhea" id="RHEA:19189"/>
        <dbReference type="Rhea" id="RHEA-COMP:10474"/>
        <dbReference type="Rhea" id="RHEA-COMP:10478"/>
        <dbReference type="ChEBI" id="CHEBI:15361"/>
        <dbReference type="ChEBI" id="CHEBI:15378"/>
        <dbReference type="ChEBI" id="CHEBI:16526"/>
        <dbReference type="ChEBI" id="CHEBI:83099"/>
        <dbReference type="ChEBI" id="CHEBI:83111"/>
        <dbReference type="EC" id="1.2.4.1"/>
    </reaction>
</comment>
<keyword evidence="7 9" id="KW-0670">Pyruvate</keyword>
<dbReference type="RefSeq" id="WP_263412847.1">
    <property type="nucleotide sequence ID" value="NZ_BAABBH010000001.1"/>
</dbReference>
<dbReference type="Gene3D" id="3.40.50.970">
    <property type="match status" value="2"/>
</dbReference>
<accession>A0ABW9KJZ0</accession>
<dbReference type="NCBIfam" id="TIGR00759">
    <property type="entry name" value="aceE"/>
    <property type="match status" value="1"/>
</dbReference>
<comment type="function">
    <text evidence="2 9">Component of the pyruvate dehydrogenase (PDH) complex, that catalyzes the overall conversion of pyruvate to acetyl-CoA and CO(2).</text>
</comment>
<dbReference type="PIRSF" id="PIRSF000156">
    <property type="entry name" value="Pyruvate_dh_E1"/>
    <property type="match status" value="1"/>
</dbReference>
<evidence type="ECO:0000256" key="8">
    <source>
        <dbReference type="ARBA" id="ARBA00051231"/>
    </source>
</evidence>
<evidence type="ECO:0000259" key="12">
    <source>
        <dbReference type="Pfam" id="PF22613"/>
    </source>
</evidence>
<evidence type="ECO:0000256" key="2">
    <source>
        <dbReference type="ARBA" id="ARBA00003157"/>
    </source>
</evidence>
<organism evidence="13 14">
    <name type="scientific">Terriglobus aquaticus</name>
    <dbReference type="NCBI Taxonomy" id="940139"/>
    <lineage>
        <taxon>Bacteria</taxon>
        <taxon>Pseudomonadati</taxon>
        <taxon>Acidobacteriota</taxon>
        <taxon>Terriglobia</taxon>
        <taxon>Terriglobales</taxon>
        <taxon>Acidobacteriaceae</taxon>
        <taxon>Terriglobus</taxon>
    </lineage>
</organism>
<dbReference type="InterPro" id="IPR004660">
    <property type="entry name" value="PDH_E1"/>
</dbReference>
<dbReference type="Proteomes" id="UP001634747">
    <property type="component" value="Unassembled WGS sequence"/>
</dbReference>
<dbReference type="InterPro" id="IPR005474">
    <property type="entry name" value="Transketolase_N"/>
</dbReference>
<evidence type="ECO:0000256" key="1">
    <source>
        <dbReference type="ARBA" id="ARBA00001964"/>
    </source>
</evidence>
<dbReference type="EMBL" id="JBJYXY010000001">
    <property type="protein sequence ID" value="MFN2975633.1"/>
    <property type="molecule type" value="Genomic_DNA"/>
</dbReference>
<dbReference type="InterPro" id="IPR041621">
    <property type="entry name" value="PDH_E1_M"/>
</dbReference>
<dbReference type="InterPro" id="IPR029061">
    <property type="entry name" value="THDP-binding"/>
</dbReference>